<dbReference type="Proteomes" id="UP001224433">
    <property type="component" value="Chromosome"/>
</dbReference>
<evidence type="ECO:0000313" key="1">
    <source>
        <dbReference type="EMBL" id="WLQ63358.1"/>
    </source>
</evidence>
<organism evidence="1 2">
    <name type="scientific">Streptomyces glycanivorans</name>
    <dbReference type="NCBI Taxonomy" id="3033808"/>
    <lineage>
        <taxon>Bacteria</taxon>
        <taxon>Bacillati</taxon>
        <taxon>Actinomycetota</taxon>
        <taxon>Actinomycetes</taxon>
        <taxon>Kitasatosporales</taxon>
        <taxon>Streptomycetaceae</taxon>
        <taxon>Streptomyces</taxon>
    </lineage>
</organism>
<dbReference type="RefSeq" id="WP_306103085.1">
    <property type="nucleotide sequence ID" value="NZ_CP120983.1"/>
</dbReference>
<sequence length="122" mass="13082">MRPDASVCGYQRGQERLVVSRLAVGLDEYGNLVVGVESSEGSPYLPRQSAPCCRAPRAGVLPERYADGDGVAAYLLQGKAIAELSQVLLPPRDVAVLGRCKIRANLFGELLRARNTIMIGPS</sequence>
<reference evidence="1 2" key="1">
    <citation type="submission" date="2023-03" db="EMBL/GenBank/DDBJ databases">
        <title>Isolation and description of six Streptomyces strains from soil environments, able to metabolize different microbial glucans.</title>
        <authorList>
            <person name="Widen T."/>
            <person name="Larsbrink J."/>
        </authorList>
    </citation>
    <scope>NUCLEOTIDE SEQUENCE [LARGE SCALE GENOMIC DNA]</scope>
    <source>
        <strain evidence="1 2">Alt3</strain>
    </source>
</reference>
<evidence type="ECO:0000313" key="2">
    <source>
        <dbReference type="Proteomes" id="UP001224433"/>
    </source>
</evidence>
<gene>
    <name evidence="1" type="ORF">P8A20_07000</name>
</gene>
<accession>A0ABY9JAR6</accession>
<protein>
    <submittedName>
        <fullName evidence="1">Uncharacterized protein</fullName>
    </submittedName>
</protein>
<proteinExistence type="predicted"/>
<keyword evidence="2" id="KW-1185">Reference proteome</keyword>
<name>A0ABY9JAR6_9ACTN</name>
<dbReference type="EMBL" id="CP120983">
    <property type="protein sequence ID" value="WLQ63358.1"/>
    <property type="molecule type" value="Genomic_DNA"/>
</dbReference>